<feature type="domain" description="Serine aminopeptidase S33" evidence="3">
    <location>
        <begin position="48"/>
        <end position="285"/>
    </location>
</feature>
<evidence type="ECO:0000313" key="4">
    <source>
        <dbReference type="EMBL" id="EFQ82578.1"/>
    </source>
</evidence>
<dbReference type="PANTHER" id="PTHR22946:SF9">
    <property type="entry name" value="POLYKETIDE TRANSFERASE AF380"/>
    <property type="match status" value="1"/>
</dbReference>
<reference evidence="4" key="1">
    <citation type="submission" date="2010-08" db="EMBL/GenBank/DDBJ databases">
        <authorList>
            <person name="Muzny D."/>
            <person name="Qin X."/>
            <person name="Buhay C."/>
            <person name="Dugan-Rocha S."/>
            <person name="Ding Y."/>
            <person name="Chen G."/>
            <person name="Hawes A."/>
            <person name="Holder M."/>
            <person name="Jhangiani S."/>
            <person name="Johnson A."/>
            <person name="Khan Z."/>
            <person name="Li Z."/>
            <person name="Liu W."/>
            <person name="Liu X."/>
            <person name="Perez L."/>
            <person name="Shen H."/>
            <person name="Wang Q."/>
            <person name="Watt J."/>
            <person name="Xi L."/>
            <person name="Xin Y."/>
            <person name="Zhou J."/>
            <person name="Deng J."/>
            <person name="Jiang H."/>
            <person name="Liu Y."/>
            <person name="Qu J."/>
            <person name="Song X.-Z."/>
            <person name="Zhang L."/>
            <person name="Villasana D."/>
            <person name="Johnson A."/>
            <person name="Liu J."/>
            <person name="Liyanage D."/>
            <person name="Lorensuhewa L."/>
            <person name="Robinson T."/>
            <person name="Song A."/>
            <person name="Song B.-B."/>
            <person name="Dinh H."/>
            <person name="Thornton R."/>
            <person name="Coyle M."/>
            <person name="Francisco L."/>
            <person name="Jackson L."/>
            <person name="Javaid M."/>
            <person name="Korchina V."/>
            <person name="Kovar C."/>
            <person name="Mata R."/>
            <person name="Mathew T."/>
            <person name="Ngo R."/>
            <person name="Nguyen L."/>
            <person name="Nguyen N."/>
            <person name="Okwuonu G."/>
            <person name="Ongeri F."/>
            <person name="Pham C."/>
            <person name="Simmons D."/>
            <person name="Wilczek-Boney K."/>
            <person name="Hale W."/>
            <person name="Jakkamsetti A."/>
            <person name="Pham P."/>
            <person name="Ruth R."/>
            <person name="San Lucas F."/>
            <person name="Warren J."/>
            <person name="Zhang J."/>
            <person name="Zhao Z."/>
            <person name="Zhou C."/>
            <person name="Zhu D."/>
            <person name="Lee S."/>
            <person name="Bess C."/>
            <person name="Blankenburg K."/>
            <person name="Forbes L."/>
            <person name="Fu Q."/>
            <person name="Gubbala S."/>
            <person name="Hirani K."/>
            <person name="Jayaseelan J.C."/>
            <person name="Lara F."/>
            <person name="Munidasa M."/>
            <person name="Palculict T."/>
            <person name="Patil S."/>
            <person name="Pu L.-L."/>
            <person name="Saada N."/>
            <person name="Tang L."/>
            <person name="Weissenberger G."/>
            <person name="Zhu Y."/>
            <person name="Hemphill L."/>
            <person name="Shang Y."/>
            <person name="Youmans B."/>
            <person name="Ayvaz T."/>
            <person name="Ross M."/>
            <person name="Santibanez J."/>
            <person name="Aqrawi P."/>
            <person name="Gross S."/>
            <person name="Joshi V."/>
            <person name="Fowler G."/>
            <person name="Nazareth L."/>
            <person name="Reid J."/>
            <person name="Worley K."/>
            <person name="Petrosino J."/>
            <person name="Highlander S."/>
            <person name="Gibbs R."/>
        </authorList>
    </citation>
    <scope>NUCLEOTIDE SEQUENCE [LARGE SCALE GENOMIC DNA]</scope>
    <source>
        <strain evidence="4">DSM 15272</strain>
    </source>
</reference>
<evidence type="ECO:0000256" key="2">
    <source>
        <dbReference type="ARBA" id="ARBA00022801"/>
    </source>
</evidence>
<evidence type="ECO:0000256" key="1">
    <source>
        <dbReference type="ARBA" id="ARBA00008645"/>
    </source>
</evidence>
<dbReference type="InterPro" id="IPR022742">
    <property type="entry name" value="Hydrolase_4"/>
</dbReference>
<dbReference type="PANTHER" id="PTHR22946">
    <property type="entry name" value="DIENELACTONE HYDROLASE DOMAIN-CONTAINING PROTEIN-RELATED"/>
    <property type="match status" value="1"/>
</dbReference>
<protein>
    <submittedName>
        <fullName evidence="4">Acetyl xylan esterase (AXE1)</fullName>
    </submittedName>
</protein>
<proteinExistence type="inferred from homology"/>
<dbReference type="InterPro" id="IPR050261">
    <property type="entry name" value="FrsA_esterase"/>
</dbReference>
<gene>
    <name evidence="4" type="ORF">HMPREF0063_11787</name>
</gene>
<organism evidence="4 5">
    <name type="scientific">Aeromicrobium marinum DSM 15272</name>
    <dbReference type="NCBI Taxonomy" id="585531"/>
    <lineage>
        <taxon>Bacteria</taxon>
        <taxon>Bacillati</taxon>
        <taxon>Actinomycetota</taxon>
        <taxon>Actinomycetes</taxon>
        <taxon>Propionibacteriales</taxon>
        <taxon>Nocardioidaceae</taxon>
        <taxon>Aeromicrobium</taxon>
    </lineage>
</organism>
<keyword evidence="5" id="KW-1185">Reference proteome</keyword>
<dbReference type="eggNOG" id="COG1073">
    <property type="taxonomic scope" value="Bacteria"/>
</dbReference>
<sequence>MRVPRWVAGLRRGWQIAPMDREDLTFTSGDDEVAAWLYRPAPADGPVPCVVMAHGFSLTRHDGLARYAESFAEAGAAALVMDFRHLGDSGGTPRGRFRIGEQRDDLTAAMRFARSLPGVDPDRIVLWGFSFAGGTAVTVAARDAHVAGLILVAPFLDGLARVIGTVRRSPLVAVRVLARAVLDLAGRHRTIPVTGRPGDLAAMTFEGEAEGFAAATGDGSPWRNEISPGVFAVVALHRPVRLAARLRCPVWVARGKRDVTVSARAIERLADRAPGAELHVHDVDHFEPFHTPAGDVLAGEQVDWLRRHGLVGPAPWRKPSVGGRRQP</sequence>
<dbReference type="SUPFAM" id="SSF53474">
    <property type="entry name" value="alpha/beta-Hydrolases"/>
    <property type="match status" value="1"/>
</dbReference>
<accession>E2SDK1</accession>
<dbReference type="STRING" id="585531.HMPREF0063_11787"/>
<keyword evidence="2" id="KW-0378">Hydrolase</keyword>
<comment type="similarity">
    <text evidence="1">Belongs to the AB hydrolase superfamily.</text>
</comment>
<dbReference type="HOGENOM" id="CLU_048587_1_0_11"/>
<name>E2SDK1_9ACTN</name>
<dbReference type="Proteomes" id="UP000003111">
    <property type="component" value="Unassembled WGS sequence"/>
</dbReference>
<evidence type="ECO:0000313" key="5">
    <source>
        <dbReference type="Proteomes" id="UP000003111"/>
    </source>
</evidence>
<dbReference type="Gene3D" id="3.40.50.1820">
    <property type="entry name" value="alpha/beta hydrolase"/>
    <property type="match status" value="1"/>
</dbReference>
<dbReference type="GO" id="GO:0052689">
    <property type="term" value="F:carboxylic ester hydrolase activity"/>
    <property type="evidence" value="ECO:0007669"/>
    <property type="project" value="UniProtKB-ARBA"/>
</dbReference>
<dbReference type="Pfam" id="PF12146">
    <property type="entry name" value="Hydrolase_4"/>
    <property type="match status" value="1"/>
</dbReference>
<dbReference type="InterPro" id="IPR029058">
    <property type="entry name" value="AB_hydrolase_fold"/>
</dbReference>
<dbReference type="EMBL" id="ACLF03000006">
    <property type="protein sequence ID" value="EFQ82578.1"/>
    <property type="molecule type" value="Genomic_DNA"/>
</dbReference>
<comment type="caution">
    <text evidence="4">The sequence shown here is derived from an EMBL/GenBank/DDBJ whole genome shotgun (WGS) entry which is preliminary data.</text>
</comment>
<dbReference type="AlphaFoldDB" id="E2SDK1"/>
<evidence type="ECO:0000259" key="3">
    <source>
        <dbReference type="Pfam" id="PF12146"/>
    </source>
</evidence>